<comment type="similarity">
    <text evidence="1">Belongs to the peptidase C1 family.</text>
</comment>
<dbReference type="GO" id="GO:0008234">
    <property type="term" value="F:cysteine-type peptidase activity"/>
    <property type="evidence" value="ECO:0007669"/>
    <property type="project" value="UniProtKB-KW"/>
</dbReference>
<dbReference type="PROSITE" id="PS00139">
    <property type="entry name" value="THIOL_PROTEASE_CYS"/>
    <property type="match status" value="1"/>
</dbReference>
<feature type="domain" description="Cathepsin propeptide inhibitor" evidence="9">
    <location>
        <begin position="43"/>
        <end position="110"/>
    </location>
</feature>
<evidence type="ECO:0000313" key="10">
    <source>
        <dbReference type="EMBL" id="RWR83774.1"/>
    </source>
</evidence>
<dbReference type="InterPro" id="IPR013128">
    <property type="entry name" value="Peptidase_C1A"/>
</dbReference>
<keyword evidence="6" id="KW-1015">Disulfide bond</keyword>
<feature type="domain" description="Peptidase C1A papain C-terminal" evidence="8">
    <location>
        <begin position="142"/>
        <end position="355"/>
    </location>
</feature>
<sequence>MGVLVFTSFAILCLLPAFYASHNVVIRVTDDDVSSEESLFALYKRWLAIHHPHVNDSGSGGLDRGGDYLTSKRFDAFKRNAQYIHASNKRSNVTYTLGLNKFADLSNEEFRAMYTQWPRTAIRQQGEGGRASFVYEKGSETLPAVVDWRKKGAVTAVKDQGPCGSCWAFSTIASVEGINQIRTRELVSLSEQELVDCDRNINEGCNGGLMDYAFQFIVENGGITREENYTYTASDNQCDLKKISHVVSIDGYEDVPANNDSALMKAVAHQPVSVAIEAGGLEFQFYLNGVFTGTCGTYLDHGVAVVGYEETSEGIKYWIVKNSWGSDWGENGYIRIQRREAEGLCGINMMASYPLKSTPNPSRKTNDLLIHQSLGRKSGQSYESW</sequence>
<dbReference type="PROSITE" id="PS00640">
    <property type="entry name" value="THIOL_PROTEASE_ASN"/>
    <property type="match status" value="1"/>
</dbReference>
<dbReference type="PRINTS" id="PR00705">
    <property type="entry name" value="PAPAIN"/>
</dbReference>
<keyword evidence="3 7" id="KW-0732">Signal</keyword>
<dbReference type="Proteomes" id="UP000283530">
    <property type="component" value="Unassembled WGS sequence"/>
</dbReference>
<dbReference type="SUPFAM" id="SSF54001">
    <property type="entry name" value="Cysteine proteinases"/>
    <property type="match status" value="1"/>
</dbReference>
<keyword evidence="2" id="KW-0645">Protease</keyword>
<name>A0A3S3NP87_9MAGN</name>
<dbReference type="FunFam" id="3.90.70.10:FF:000023">
    <property type="entry name" value="Senescence-specific cysteine protease SAG39"/>
    <property type="match status" value="1"/>
</dbReference>
<evidence type="ECO:0000256" key="5">
    <source>
        <dbReference type="ARBA" id="ARBA00022807"/>
    </source>
</evidence>
<dbReference type="Pfam" id="PF00112">
    <property type="entry name" value="Peptidase_C1"/>
    <property type="match status" value="1"/>
</dbReference>
<evidence type="ECO:0000256" key="4">
    <source>
        <dbReference type="ARBA" id="ARBA00022801"/>
    </source>
</evidence>
<dbReference type="CDD" id="cd02248">
    <property type="entry name" value="Peptidase_C1A"/>
    <property type="match status" value="1"/>
</dbReference>
<proteinExistence type="inferred from homology"/>
<dbReference type="Pfam" id="PF08246">
    <property type="entry name" value="Inhibitor_I29"/>
    <property type="match status" value="1"/>
</dbReference>
<dbReference type="GO" id="GO:0006508">
    <property type="term" value="P:proteolysis"/>
    <property type="evidence" value="ECO:0007669"/>
    <property type="project" value="UniProtKB-KW"/>
</dbReference>
<dbReference type="InterPro" id="IPR025661">
    <property type="entry name" value="Pept_asp_AS"/>
</dbReference>
<protein>
    <submittedName>
        <fullName evidence="10">Cysteine proteinase COT44</fullName>
    </submittedName>
</protein>
<organism evidence="10 11">
    <name type="scientific">Cinnamomum micranthum f. kanehirae</name>
    <dbReference type="NCBI Taxonomy" id="337451"/>
    <lineage>
        <taxon>Eukaryota</taxon>
        <taxon>Viridiplantae</taxon>
        <taxon>Streptophyta</taxon>
        <taxon>Embryophyta</taxon>
        <taxon>Tracheophyta</taxon>
        <taxon>Spermatophyta</taxon>
        <taxon>Magnoliopsida</taxon>
        <taxon>Magnoliidae</taxon>
        <taxon>Laurales</taxon>
        <taxon>Lauraceae</taxon>
        <taxon>Cinnamomum</taxon>
    </lineage>
</organism>
<dbReference type="SMART" id="SM00645">
    <property type="entry name" value="Pept_C1"/>
    <property type="match status" value="1"/>
</dbReference>
<evidence type="ECO:0000256" key="7">
    <source>
        <dbReference type="SAM" id="SignalP"/>
    </source>
</evidence>
<reference evidence="10 11" key="1">
    <citation type="journal article" date="2019" name="Nat. Plants">
        <title>Stout camphor tree genome fills gaps in understanding of flowering plant genome evolution.</title>
        <authorList>
            <person name="Chaw S.M."/>
            <person name="Liu Y.C."/>
            <person name="Wu Y.W."/>
            <person name="Wang H.Y."/>
            <person name="Lin C.I."/>
            <person name="Wu C.S."/>
            <person name="Ke H.M."/>
            <person name="Chang L.Y."/>
            <person name="Hsu C.Y."/>
            <person name="Yang H.T."/>
            <person name="Sudianto E."/>
            <person name="Hsu M.H."/>
            <person name="Wu K.P."/>
            <person name="Wang L.N."/>
            <person name="Leebens-Mack J.H."/>
            <person name="Tsai I.J."/>
        </authorList>
    </citation>
    <scope>NUCLEOTIDE SEQUENCE [LARGE SCALE GENOMIC DNA]</scope>
    <source>
        <strain evidence="11">cv. Chaw 1501</strain>
        <tissue evidence="10">Young leaves</tissue>
    </source>
</reference>
<dbReference type="InterPro" id="IPR039417">
    <property type="entry name" value="Peptidase_C1A_papain-like"/>
</dbReference>
<feature type="chain" id="PRO_5018576012" evidence="7">
    <location>
        <begin position="21"/>
        <end position="385"/>
    </location>
</feature>
<dbReference type="InterPro" id="IPR000668">
    <property type="entry name" value="Peptidase_C1A_C"/>
</dbReference>
<evidence type="ECO:0000259" key="9">
    <source>
        <dbReference type="SMART" id="SM00848"/>
    </source>
</evidence>
<accession>A0A3S3NP87</accession>
<evidence type="ECO:0000259" key="8">
    <source>
        <dbReference type="SMART" id="SM00645"/>
    </source>
</evidence>
<evidence type="ECO:0000256" key="3">
    <source>
        <dbReference type="ARBA" id="ARBA00022729"/>
    </source>
</evidence>
<evidence type="ECO:0000256" key="6">
    <source>
        <dbReference type="ARBA" id="ARBA00023157"/>
    </source>
</evidence>
<gene>
    <name evidence="10" type="ORF">CKAN_01254500</name>
</gene>
<dbReference type="Gene3D" id="3.90.70.10">
    <property type="entry name" value="Cysteine proteinases"/>
    <property type="match status" value="1"/>
</dbReference>
<dbReference type="InterPro" id="IPR000169">
    <property type="entry name" value="Pept_cys_AS"/>
</dbReference>
<dbReference type="STRING" id="337451.A0A3S3NP87"/>
<keyword evidence="4" id="KW-0378">Hydrolase</keyword>
<comment type="caution">
    <text evidence="10">The sequence shown here is derived from an EMBL/GenBank/DDBJ whole genome shotgun (WGS) entry which is preliminary data.</text>
</comment>
<dbReference type="InterPro" id="IPR038765">
    <property type="entry name" value="Papain-like_cys_pep_sf"/>
</dbReference>
<dbReference type="OrthoDB" id="10253408at2759"/>
<dbReference type="SMART" id="SM00848">
    <property type="entry name" value="Inhibitor_I29"/>
    <property type="match status" value="1"/>
</dbReference>
<dbReference type="InterPro" id="IPR013201">
    <property type="entry name" value="Prot_inhib_I29"/>
</dbReference>
<dbReference type="EMBL" id="QPKB01000004">
    <property type="protein sequence ID" value="RWR83774.1"/>
    <property type="molecule type" value="Genomic_DNA"/>
</dbReference>
<evidence type="ECO:0000256" key="1">
    <source>
        <dbReference type="ARBA" id="ARBA00008455"/>
    </source>
</evidence>
<dbReference type="PANTHER" id="PTHR12411">
    <property type="entry name" value="CYSTEINE PROTEASE FAMILY C1-RELATED"/>
    <property type="match status" value="1"/>
</dbReference>
<evidence type="ECO:0000256" key="2">
    <source>
        <dbReference type="ARBA" id="ARBA00022670"/>
    </source>
</evidence>
<keyword evidence="11" id="KW-1185">Reference proteome</keyword>
<keyword evidence="5" id="KW-0788">Thiol protease</keyword>
<evidence type="ECO:0000313" key="11">
    <source>
        <dbReference type="Proteomes" id="UP000283530"/>
    </source>
</evidence>
<feature type="signal peptide" evidence="7">
    <location>
        <begin position="1"/>
        <end position="20"/>
    </location>
</feature>
<dbReference type="AlphaFoldDB" id="A0A3S3NP87"/>